<comment type="caution">
    <text evidence="2">The sequence shown here is derived from an EMBL/GenBank/DDBJ whole genome shotgun (WGS) entry which is preliminary data.</text>
</comment>
<reference evidence="3" key="1">
    <citation type="journal article" date="2019" name="Int. J. Syst. Evol. Microbiol.">
        <title>The Global Catalogue of Microorganisms (GCM) 10K type strain sequencing project: providing services to taxonomists for standard genome sequencing and annotation.</title>
        <authorList>
            <consortium name="The Broad Institute Genomics Platform"/>
            <consortium name="The Broad Institute Genome Sequencing Center for Infectious Disease"/>
            <person name="Wu L."/>
            <person name="Ma J."/>
        </authorList>
    </citation>
    <scope>NUCLEOTIDE SEQUENCE [LARGE SCALE GENOMIC DNA]</scope>
    <source>
        <strain evidence="3">JCM 15976</strain>
    </source>
</reference>
<dbReference type="EMBL" id="BAAAGF010000001">
    <property type="protein sequence ID" value="GAA0736458.1"/>
    <property type="molecule type" value="Genomic_DNA"/>
</dbReference>
<dbReference type="Proteomes" id="UP001500736">
    <property type="component" value="Unassembled WGS sequence"/>
</dbReference>
<evidence type="ECO:0000259" key="1">
    <source>
        <dbReference type="Pfam" id="PF17185"/>
    </source>
</evidence>
<dbReference type="InterPro" id="IPR033450">
    <property type="entry name" value="NlpE_C"/>
</dbReference>
<accession>A0ABP3UJU5</accession>
<keyword evidence="3" id="KW-1185">Reference proteome</keyword>
<evidence type="ECO:0000313" key="2">
    <source>
        <dbReference type="EMBL" id="GAA0736458.1"/>
    </source>
</evidence>
<dbReference type="RefSeq" id="WP_343795164.1">
    <property type="nucleotide sequence ID" value="NZ_BAAAGF010000001.1"/>
</dbReference>
<organism evidence="2 3">
    <name type="scientific">Gaetbulibacter jejuensis</name>
    <dbReference type="NCBI Taxonomy" id="584607"/>
    <lineage>
        <taxon>Bacteria</taxon>
        <taxon>Pseudomonadati</taxon>
        <taxon>Bacteroidota</taxon>
        <taxon>Flavobacteriia</taxon>
        <taxon>Flavobacteriales</taxon>
        <taxon>Flavobacteriaceae</taxon>
        <taxon>Gaetbulibacter</taxon>
    </lineage>
</organism>
<dbReference type="PROSITE" id="PS51257">
    <property type="entry name" value="PROKAR_LIPOPROTEIN"/>
    <property type="match status" value="1"/>
</dbReference>
<name>A0ABP3UJU5_9FLAO</name>
<sequence>MKKIFLALLVSAVLFSCKNDSKSDTSSTETTIENVDGKTAKQNDGLTLVVGEFVYYADAAVIQTNTTVYGVVIDKKMHELNDMAQQYKKEATDYVTVEVRGEIIPKPKNEEGWDYRVEIKEILKVSASKADENNVIKLGTK</sequence>
<gene>
    <name evidence="2" type="ORF">GCM10009431_02340</name>
</gene>
<dbReference type="InterPro" id="IPR038139">
    <property type="entry name" value="NlpE_C_sf"/>
</dbReference>
<protein>
    <recommendedName>
        <fullName evidence="1">NlpE C-terminal OB domain-containing protein</fullName>
    </recommendedName>
</protein>
<feature type="domain" description="NlpE C-terminal OB" evidence="1">
    <location>
        <begin position="49"/>
        <end position="115"/>
    </location>
</feature>
<proteinExistence type="predicted"/>
<dbReference type="Gene3D" id="2.40.50.540">
    <property type="match status" value="1"/>
</dbReference>
<dbReference type="Pfam" id="PF17185">
    <property type="entry name" value="NlpE_C"/>
    <property type="match status" value="1"/>
</dbReference>
<evidence type="ECO:0000313" key="3">
    <source>
        <dbReference type="Proteomes" id="UP001500736"/>
    </source>
</evidence>